<dbReference type="Proteomes" id="UP000465601">
    <property type="component" value="Unassembled WGS sequence"/>
</dbReference>
<dbReference type="Gene3D" id="1.10.8.50">
    <property type="match status" value="1"/>
</dbReference>
<dbReference type="Gene3D" id="3.20.190.10">
    <property type="entry name" value="MutM-like, N-terminal"/>
    <property type="match status" value="1"/>
</dbReference>
<evidence type="ECO:0000256" key="3">
    <source>
        <dbReference type="ARBA" id="ARBA00022763"/>
    </source>
</evidence>
<keyword evidence="7" id="KW-0456">Lyase</keyword>
<keyword evidence="5" id="KW-0238">DNA-binding</keyword>
<dbReference type="PANTHER" id="PTHR22993">
    <property type="entry name" value="FORMAMIDOPYRIMIDINE-DNA GLYCOSYLASE"/>
    <property type="match status" value="1"/>
</dbReference>
<dbReference type="SUPFAM" id="SSF46946">
    <property type="entry name" value="S13-like H2TH domain"/>
    <property type="match status" value="1"/>
</dbReference>
<keyword evidence="12" id="KW-1185">Reference proteome</keyword>
<keyword evidence="9" id="KW-0326">Glycosidase</keyword>
<dbReference type="InterPro" id="IPR012319">
    <property type="entry name" value="FPG_cat"/>
</dbReference>
<dbReference type="SMART" id="SM01232">
    <property type="entry name" value="H2TH"/>
    <property type="match status" value="1"/>
</dbReference>
<sequence>MIELPEAVVLAEQFNEAIYGKKISRVIANHSPHKFAWYHGDPERYHQLLHGRIIGKASAYGSFVEINVEDGVVLFSEGINLRYHGENERPKKHQLLIEFDDSTAISGSVQMYGGLWCFEEGEFDNIYYQQAKEKPSPLSDNFDKDYFDRIISGTKAEGLSAKALIATEQRIPGLGNGVLQDILFNAKIHPKKKLKDFSRLDREDLYNSIKTTLSEITEGGGRDTEKNLYGFNGGYKTKLSKNTVNKPCCQCGSIITKGAYMGGSIYFCSGCQSL</sequence>
<accession>A0A833HR31</accession>
<evidence type="ECO:0000256" key="5">
    <source>
        <dbReference type="ARBA" id="ARBA00023125"/>
    </source>
</evidence>
<evidence type="ECO:0000313" key="12">
    <source>
        <dbReference type="Proteomes" id="UP000465601"/>
    </source>
</evidence>
<dbReference type="OrthoDB" id="9800855at2"/>
<evidence type="ECO:0000256" key="4">
    <source>
        <dbReference type="ARBA" id="ARBA00022801"/>
    </source>
</evidence>
<reference evidence="11 12" key="1">
    <citation type="submission" date="2019-10" db="EMBL/GenBank/DDBJ databases">
        <title>Alkaliphilus serpentinus sp. nov. and Alkaliphilus pronyensis sp. nov., two novel anaerobic alkaliphilic species isolated from the serpentinized-hosted hydrothermal field of the Prony Bay (New Caledonia).</title>
        <authorList>
            <person name="Postec A."/>
        </authorList>
    </citation>
    <scope>NUCLEOTIDE SEQUENCE [LARGE SCALE GENOMIC DNA]</scope>
    <source>
        <strain evidence="11 12">LacT</strain>
    </source>
</reference>
<evidence type="ECO:0000256" key="2">
    <source>
        <dbReference type="ARBA" id="ARBA00009409"/>
    </source>
</evidence>
<keyword evidence="3" id="KW-0227">DNA damage</keyword>
<evidence type="ECO:0000256" key="9">
    <source>
        <dbReference type="ARBA" id="ARBA00023295"/>
    </source>
</evidence>
<feature type="domain" description="Formamidopyrimidine-DNA glycosylase H2TH DNA-binding" evidence="10">
    <location>
        <begin position="135"/>
        <end position="225"/>
    </location>
</feature>
<dbReference type="GO" id="GO:0003684">
    <property type="term" value="F:damaged DNA binding"/>
    <property type="evidence" value="ECO:0007669"/>
    <property type="project" value="InterPro"/>
</dbReference>
<dbReference type="PANTHER" id="PTHR22993:SF9">
    <property type="entry name" value="FORMAMIDOPYRIMIDINE-DNA GLYCOSYLASE"/>
    <property type="match status" value="1"/>
</dbReference>
<evidence type="ECO:0000256" key="8">
    <source>
        <dbReference type="ARBA" id="ARBA00023268"/>
    </source>
</evidence>
<dbReference type="GO" id="GO:0016829">
    <property type="term" value="F:lyase activity"/>
    <property type="evidence" value="ECO:0007669"/>
    <property type="project" value="UniProtKB-KW"/>
</dbReference>
<dbReference type="EMBL" id="WBZB01000006">
    <property type="protein sequence ID" value="KAB3532835.1"/>
    <property type="molecule type" value="Genomic_DNA"/>
</dbReference>
<organism evidence="11 12">
    <name type="scientific">Alkaliphilus serpentinus</name>
    <dbReference type="NCBI Taxonomy" id="1482731"/>
    <lineage>
        <taxon>Bacteria</taxon>
        <taxon>Bacillati</taxon>
        <taxon>Bacillota</taxon>
        <taxon>Clostridia</taxon>
        <taxon>Peptostreptococcales</taxon>
        <taxon>Natronincolaceae</taxon>
        <taxon>Alkaliphilus</taxon>
    </lineage>
</organism>
<evidence type="ECO:0000256" key="6">
    <source>
        <dbReference type="ARBA" id="ARBA00023204"/>
    </source>
</evidence>
<gene>
    <name evidence="11" type="ORF">F8153_01860</name>
</gene>
<comment type="similarity">
    <text evidence="2">Belongs to the FPG family.</text>
</comment>
<evidence type="ECO:0000256" key="7">
    <source>
        <dbReference type="ARBA" id="ARBA00023239"/>
    </source>
</evidence>
<dbReference type="GO" id="GO:0008270">
    <property type="term" value="F:zinc ion binding"/>
    <property type="evidence" value="ECO:0007669"/>
    <property type="project" value="InterPro"/>
</dbReference>
<dbReference type="AlphaFoldDB" id="A0A833HR31"/>
<dbReference type="GO" id="GO:0006284">
    <property type="term" value="P:base-excision repair"/>
    <property type="evidence" value="ECO:0007669"/>
    <property type="project" value="InterPro"/>
</dbReference>
<dbReference type="GO" id="GO:0003906">
    <property type="term" value="F:DNA-(apurinic or apyrimidinic site) endonuclease activity"/>
    <property type="evidence" value="ECO:0007669"/>
    <property type="project" value="InterPro"/>
</dbReference>
<comment type="caution">
    <text evidence="11">The sequence shown here is derived from an EMBL/GenBank/DDBJ whole genome shotgun (WGS) entry which is preliminary data.</text>
</comment>
<keyword evidence="8" id="KW-0511">Multifunctional enzyme</keyword>
<dbReference type="InterPro" id="IPR015886">
    <property type="entry name" value="H2TH_FPG"/>
</dbReference>
<name>A0A833HR31_9FIRM</name>
<keyword evidence="11" id="KW-0255">Endonuclease</keyword>
<dbReference type="InterPro" id="IPR035937">
    <property type="entry name" value="FPG_N"/>
</dbReference>
<dbReference type="SUPFAM" id="SSF81624">
    <property type="entry name" value="N-terminal domain of MutM-like DNA repair proteins"/>
    <property type="match status" value="1"/>
</dbReference>
<evidence type="ECO:0000313" key="11">
    <source>
        <dbReference type="EMBL" id="KAB3532835.1"/>
    </source>
</evidence>
<dbReference type="InterPro" id="IPR010979">
    <property type="entry name" value="Ribosomal_uS13-like_H2TH"/>
</dbReference>
<dbReference type="SUPFAM" id="SSF57716">
    <property type="entry name" value="Glucocorticoid receptor-like (DNA-binding domain)"/>
    <property type="match status" value="1"/>
</dbReference>
<protein>
    <submittedName>
        <fullName evidence="11">Endonuclease VIII</fullName>
    </submittedName>
</protein>
<evidence type="ECO:0000256" key="1">
    <source>
        <dbReference type="ARBA" id="ARBA00001668"/>
    </source>
</evidence>
<keyword evidence="4" id="KW-0378">Hydrolase</keyword>
<dbReference type="GO" id="GO:0034039">
    <property type="term" value="F:8-oxo-7,8-dihydroguanine DNA N-glycosylase activity"/>
    <property type="evidence" value="ECO:0007669"/>
    <property type="project" value="TreeGrafter"/>
</dbReference>
<evidence type="ECO:0000259" key="10">
    <source>
        <dbReference type="SMART" id="SM01232"/>
    </source>
</evidence>
<keyword evidence="6" id="KW-0234">DNA repair</keyword>
<dbReference type="RefSeq" id="WP_151864647.1">
    <property type="nucleotide sequence ID" value="NZ_WBZB01000006.1"/>
</dbReference>
<comment type="catalytic activity">
    <reaction evidence="1">
        <text>Hydrolysis of DNA containing ring-opened 7-methylguanine residues, releasing 2,6-diamino-4-hydroxy-5-(N-methyl)formamidopyrimidine.</text>
        <dbReference type="EC" id="3.2.2.23"/>
    </reaction>
</comment>
<keyword evidence="11" id="KW-0540">Nuclease</keyword>
<dbReference type="Pfam" id="PF01149">
    <property type="entry name" value="Fapy_DNA_glyco"/>
    <property type="match status" value="1"/>
</dbReference>
<proteinExistence type="inferred from homology"/>